<dbReference type="EMBL" id="CM055763">
    <property type="protein sequence ID" value="KAJ7985523.1"/>
    <property type="molecule type" value="Genomic_DNA"/>
</dbReference>
<accession>A0ACC2F283</accession>
<proteinExistence type="predicted"/>
<gene>
    <name evidence="1" type="ORF">DPEC_G00352940</name>
</gene>
<name>A0ACC2F283_DALPE</name>
<evidence type="ECO:0000313" key="2">
    <source>
        <dbReference type="Proteomes" id="UP001157502"/>
    </source>
</evidence>
<evidence type="ECO:0000313" key="1">
    <source>
        <dbReference type="EMBL" id="KAJ7985523.1"/>
    </source>
</evidence>
<organism evidence="1 2">
    <name type="scientific">Dallia pectoralis</name>
    <name type="common">Alaska blackfish</name>
    <dbReference type="NCBI Taxonomy" id="75939"/>
    <lineage>
        <taxon>Eukaryota</taxon>
        <taxon>Metazoa</taxon>
        <taxon>Chordata</taxon>
        <taxon>Craniata</taxon>
        <taxon>Vertebrata</taxon>
        <taxon>Euteleostomi</taxon>
        <taxon>Actinopterygii</taxon>
        <taxon>Neopterygii</taxon>
        <taxon>Teleostei</taxon>
        <taxon>Protacanthopterygii</taxon>
        <taxon>Esociformes</taxon>
        <taxon>Umbridae</taxon>
        <taxon>Dallia</taxon>
    </lineage>
</organism>
<reference evidence="1" key="1">
    <citation type="submission" date="2021-05" db="EMBL/GenBank/DDBJ databases">
        <authorList>
            <person name="Pan Q."/>
            <person name="Jouanno E."/>
            <person name="Zahm M."/>
            <person name="Klopp C."/>
            <person name="Cabau C."/>
            <person name="Louis A."/>
            <person name="Berthelot C."/>
            <person name="Parey E."/>
            <person name="Roest Crollius H."/>
            <person name="Montfort J."/>
            <person name="Robinson-Rechavi M."/>
            <person name="Bouchez O."/>
            <person name="Lampietro C."/>
            <person name="Lopez Roques C."/>
            <person name="Donnadieu C."/>
            <person name="Postlethwait J."/>
            <person name="Bobe J."/>
            <person name="Dillon D."/>
            <person name="Chandos A."/>
            <person name="von Hippel F."/>
            <person name="Guiguen Y."/>
        </authorList>
    </citation>
    <scope>NUCLEOTIDE SEQUENCE</scope>
    <source>
        <strain evidence="1">YG-Jan2019</strain>
    </source>
</reference>
<sequence length="128" mass="14325">MVLQCEKKKTTSFWFTCLGLFDYAGFVLLSTVMRKIPLEKVWMETGDCIGEGENIQGVTSEETPGLITLTARAASGKSSHILHRHLARQTSVRVSQGLRSTLFLSRASCLPEKARSGHDVTTRRPFYF</sequence>
<keyword evidence="2" id="KW-1185">Reference proteome</keyword>
<comment type="caution">
    <text evidence="1">The sequence shown here is derived from an EMBL/GenBank/DDBJ whole genome shotgun (WGS) entry which is preliminary data.</text>
</comment>
<dbReference type="Proteomes" id="UP001157502">
    <property type="component" value="Chromosome 36"/>
</dbReference>
<protein>
    <submittedName>
        <fullName evidence="1">Uncharacterized protein</fullName>
    </submittedName>
</protein>